<keyword evidence="2" id="KW-1185">Reference proteome</keyword>
<protein>
    <submittedName>
        <fullName evidence="1">Uncharacterized protein</fullName>
    </submittedName>
</protein>
<dbReference type="Proteomes" id="UP000216725">
    <property type="component" value="Unassembled WGS sequence"/>
</dbReference>
<evidence type="ECO:0000313" key="1">
    <source>
        <dbReference type="EMBL" id="OZG52312.1"/>
    </source>
</evidence>
<dbReference type="AlphaFoldDB" id="A0A261EZM2"/>
<accession>A0A261EZM2</accession>
<gene>
    <name evidence="1" type="ORF">PSRA_0501</name>
</gene>
<proteinExistence type="predicted"/>
<name>A0A261EZM2_9BIFI</name>
<comment type="caution">
    <text evidence="1">The sequence shown here is derived from an EMBL/GenBank/DDBJ whole genome shotgun (WGS) entry which is preliminary data.</text>
</comment>
<evidence type="ECO:0000313" key="2">
    <source>
        <dbReference type="Proteomes" id="UP000216725"/>
    </source>
</evidence>
<reference evidence="1 2" key="1">
    <citation type="journal article" date="2017" name="BMC Genomics">
        <title>Comparative genomic and phylogenomic analyses of the Bifidobacteriaceae family.</title>
        <authorList>
            <person name="Lugli G.A."/>
            <person name="Milani C."/>
            <person name="Turroni F."/>
            <person name="Duranti S."/>
            <person name="Mancabelli L."/>
            <person name="Mangifesta M."/>
            <person name="Ferrario C."/>
            <person name="Modesto M."/>
            <person name="Mattarelli P."/>
            <person name="Jiri K."/>
            <person name="van Sinderen D."/>
            <person name="Ventura M."/>
        </authorList>
    </citation>
    <scope>NUCLEOTIDE SEQUENCE [LARGE SCALE GENOMIC DNA]</scope>
    <source>
        <strain evidence="1 2">DSM 24742</strain>
    </source>
</reference>
<dbReference type="RefSeq" id="WP_158216291.1">
    <property type="nucleotide sequence ID" value="NZ_JBKZBO010000036.1"/>
</dbReference>
<organism evidence="1 2">
    <name type="scientific">Pseudoscardovia radai</name>
    <dbReference type="NCBI Taxonomy" id="987066"/>
    <lineage>
        <taxon>Bacteria</taxon>
        <taxon>Bacillati</taxon>
        <taxon>Actinomycetota</taxon>
        <taxon>Actinomycetes</taxon>
        <taxon>Bifidobacteriales</taxon>
        <taxon>Bifidobacteriaceae</taxon>
        <taxon>Pseudoscardovia</taxon>
    </lineage>
</organism>
<sequence length="49" mass="5118">MKALRTVTSAIATALVSVVSGVNGVIVVLRSITIDALRRIIIKPSSLVD</sequence>
<dbReference type="EMBL" id="MWWR01000004">
    <property type="protein sequence ID" value="OZG52312.1"/>
    <property type="molecule type" value="Genomic_DNA"/>
</dbReference>